<dbReference type="AlphaFoldDB" id="A0A9X4MZ99"/>
<dbReference type="HAMAP" id="MF_00692">
    <property type="entry name" value="SelO"/>
    <property type="match status" value="1"/>
</dbReference>
<dbReference type="GO" id="GO:0005524">
    <property type="term" value="F:ATP binding"/>
    <property type="evidence" value="ECO:0007669"/>
    <property type="project" value="UniProtKB-UniRule"/>
</dbReference>
<comment type="catalytic activity">
    <reaction evidence="8">
        <text>L-tyrosyl-[protein] + UTP = O-(5'-uridylyl)-L-tyrosyl-[protein] + diphosphate</text>
        <dbReference type="Rhea" id="RHEA:83887"/>
        <dbReference type="Rhea" id="RHEA-COMP:10136"/>
        <dbReference type="Rhea" id="RHEA-COMP:20238"/>
        <dbReference type="ChEBI" id="CHEBI:33019"/>
        <dbReference type="ChEBI" id="CHEBI:46398"/>
        <dbReference type="ChEBI" id="CHEBI:46858"/>
        <dbReference type="ChEBI" id="CHEBI:90602"/>
    </reaction>
</comment>
<keyword evidence="5 8" id="KW-0547">Nucleotide-binding</keyword>
<dbReference type="PANTHER" id="PTHR32057">
    <property type="entry name" value="PROTEIN ADENYLYLTRANSFERASE SELO, MITOCHONDRIAL"/>
    <property type="match status" value="1"/>
</dbReference>
<proteinExistence type="inferred from homology"/>
<dbReference type="EMBL" id="JANCMU010000006">
    <property type="protein sequence ID" value="MDG4946774.1"/>
    <property type="molecule type" value="Genomic_DNA"/>
</dbReference>
<keyword evidence="2 8" id="KW-0808">Transferase</keyword>
<feature type="binding site" evidence="8">
    <location>
        <position position="278"/>
    </location>
    <ligand>
        <name>ATP</name>
        <dbReference type="ChEBI" id="CHEBI:30616"/>
    </ligand>
</feature>
<evidence type="ECO:0000256" key="4">
    <source>
        <dbReference type="ARBA" id="ARBA00022723"/>
    </source>
</evidence>
<feature type="binding site" evidence="8">
    <location>
        <position position="198"/>
    </location>
    <ligand>
        <name>ATP</name>
        <dbReference type="ChEBI" id="CHEBI:30616"/>
    </ligand>
</feature>
<feature type="binding site" evidence="8">
    <location>
        <position position="269"/>
    </location>
    <ligand>
        <name>Mg(2+)</name>
        <dbReference type="ChEBI" id="CHEBI:18420"/>
    </ligand>
</feature>
<keyword evidence="10" id="KW-1185">Reference proteome</keyword>
<reference evidence="9" key="1">
    <citation type="submission" date="2022-07" db="EMBL/GenBank/DDBJ databases">
        <title>Description and genome-wide analysis of Profundicola chukchiensis gen. nov., sp. nov., marine bacteria isolated from bottom sediments of the Chukchi Sea.</title>
        <authorList>
            <person name="Romanenko L."/>
            <person name="Otstavnykh N."/>
            <person name="Kurilenko V."/>
            <person name="Eremeev V."/>
            <person name="Velansky P."/>
            <person name="Mikhailov V."/>
            <person name="Isaeva M."/>
        </authorList>
    </citation>
    <scope>NUCLEOTIDE SEQUENCE</scope>
    <source>
        <strain evidence="9">KMM 9713</strain>
    </source>
</reference>
<feature type="binding site" evidence="8">
    <location>
        <position position="101"/>
    </location>
    <ligand>
        <name>ATP</name>
        <dbReference type="ChEBI" id="CHEBI:30616"/>
    </ligand>
</feature>
<feature type="binding site" evidence="8">
    <location>
        <position position="133"/>
    </location>
    <ligand>
        <name>ATP</name>
        <dbReference type="ChEBI" id="CHEBI:30616"/>
    </ligand>
</feature>
<sequence length="512" mass="59207">MKLNHFKYPFVEKFPGDESWNPMQRQTPGVLYALVHPIGFPKAELIASNDELLENLGFKLPLSQKDIDVLNSNVDEDFLTYATAYAGHQFGNWAGQLGDGRAIYFGELKDKDNKAWELQWKGAGATPYSRHADGRAVLRSSIREYLMSEAMFHLNIPTTRALSLSLSGEKVMRDILYNGNAAYEPGAVMVRAAESFLRFGHFELLSARDNIEELKNLADWSIERYFPEIKSEGKEKYIEFFNEVKNLSIKMIVEWYRVGFVHGVMNTDNMSILGLSIDYGPYAMLEEYDLKFTSNTTDLPGRRYAFGQQANIALWNLSAFGNALYPLIEDIEPLQEVLESFEDQFWKAFDTMMGEKLGLDKLRETDKVFLHSWQKLMIDLKPDYTLFFVELMKLYNEESELDAKKFCYEEISQEQQERLEDFVELYKMRIASNEISKAESLEKMKRSNPQFILRNYQLFEAIEAAEQGDYTMFNKLNEALKTPYENRFPELQAKRPSWADNQPGCSMLSCSS</sequence>
<dbReference type="NCBIfam" id="NF000658">
    <property type="entry name" value="PRK00029.1"/>
    <property type="match status" value="1"/>
</dbReference>
<dbReference type="EC" id="2.7.7.-" evidence="8"/>
<gene>
    <name evidence="8" type="primary">ydiU</name>
    <name evidence="8" type="synonym">selO</name>
    <name evidence="9" type="ORF">NMK71_10120</name>
</gene>
<dbReference type="RefSeq" id="WP_304421099.1">
    <property type="nucleotide sequence ID" value="NZ_JANCMU010000006.1"/>
</dbReference>
<dbReference type="Proteomes" id="UP001152599">
    <property type="component" value="Unassembled WGS sequence"/>
</dbReference>
<feature type="binding site" evidence="8">
    <location>
        <position position="121"/>
    </location>
    <ligand>
        <name>ATP</name>
        <dbReference type="ChEBI" id="CHEBI:30616"/>
    </ligand>
</feature>
<keyword evidence="3 8" id="KW-0548">Nucleotidyltransferase</keyword>
<comment type="catalytic activity">
    <reaction evidence="8">
        <text>L-tyrosyl-[protein] + ATP = O-(5'-adenylyl)-L-tyrosyl-[protein] + diphosphate</text>
        <dbReference type="Rhea" id="RHEA:54288"/>
        <dbReference type="Rhea" id="RHEA-COMP:10136"/>
        <dbReference type="Rhea" id="RHEA-COMP:13846"/>
        <dbReference type="ChEBI" id="CHEBI:30616"/>
        <dbReference type="ChEBI" id="CHEBI:33019"/>
        <dbReference type="ChEBI" id="CHEBI:46858"/>
        <dbReference type="ChEBI" id="CHEBI:83624"/>
        <dbReference type="EC" id="2.7.7.108"/>
    </reaction>
</comment>
<evidence type="ECO:0000256" key="2">
    <source>
        <dbReference type="ARBA" id="ARBA00022679"/>
    </source>
</evidence>
<feature type="binding site" evidence="8">
    <location>
        <position position="278"/>
    </location>
    <ligand>
        <name>Mg(2+)</name>
        <dbReference type="ChEBI" id="CHEBI:18420"/>
    </ligand>
</feature>
<keyword evidence="6 8" id="KW-0067">ATP-binding</keyword>
<protein>
    <recommendedName>
        <fullName evidence="8">Protein nucleotidyltransferase YdiU</fullName>
        <ecNumber evidence="8">2.7.7.-</ecNumber>
    </recommendedName>
    <alternativeName>
        <fullName evidence="8">Protein adenylyltransferase YdiU</fullName>
        <ecNumber evidence="8">2.7.7.108</ecNumber>
    </alternativeName>
    <alternativeName>
        <fullName evidence="8">Protein uridylyltransferase YdiU</fullName>
        <ecNumber evidence="8">2.7.7.-</ecNumber>
    </alternativeName>
</protein>
<comment type="catalytic activity">
    <reaction evidence="8">
        <text>L-histidyl-[protein] + UTP = N(tele)-(5'-uridylyl)-L-histidyl-[protein] + diphosphate</text>
        <dbReference type="Rhea" id="RHEA:83891"/>
        <dbReference type="Rhea" id="RHEA-COMP:9745"/>
        <dbReference type="Rhea" id="RHEA-COMP:20239"/>
        <dbReference type="ChEBI" id="CHEBI:29979"/>
        <dbReference type="ChEBI" id="CHEBI:33019"/>
        <dbReference type="ChEBI" id="CHEBI:46398"/>
        <dbReference type="ChEBI" id="CHEBI:233474"/>
    </reaction>
</comment>
<feature type="binding site" evidence="8">
    <location>
        <position position="134"/>
    </location>
    <ligand>
        <name>ATP</name>
        <dbReference type="ChEBI" id="CHEBI:30616"/>
    </ligand>
</feature>
<feature type="binding site" evidence="8">
    <location>
        <position position="100"/>
    </location>
    <ligand>
        <name>ATP</name>
        <dbReference type="ChEBI" id="CHEBI:30616"/>
    </ligand>
</feature>
<evidence type="ECO:0000256" key="8">
    <source>
        <dbReference type="HAMAP-Rule" id="MF_00692"/>
    </source>
</evidence>
<comment type="similarity">
    <text evidence="1 8">Belongs to the SELO family.</text>
</comment>
<comment type="catalytic activity">
    <reaction evidence="8">
        <text>L-seryl-[protein] + ATP = 3-O-(5'-adenylyl)-L-seryl-[protein] + diphosphate</text>
        <dbReference type="Rhea" id="RHEA:58120"/>
        <dbReference type="Rhea" id="RHEA-COMP:9863"/>
        <dbReference type="Rhea" id="RHEA-COMP:15073"/>
        <dbReference type="ChEBI" id="CHEBI:29999"/>
        <dbReference type="ChEBI" id="CHEBI:30616"/>
        <dbReference type="ChEBI" id="CHEBI:33019"/>
        <dbReference type="ChEBI" id="CHEBI:142516"/>
        <dbReference type="EC" id="2.7.7.108"/>
    </reaction>
</comment>
<keyword evidence="4 8" id="KW-0479">Metal-binding</keyword>
<evidence type="ECO:0000256" key="3">
    <source>
        <dbReference type="ARBA" id="ARBA00022695"/>
    </source>
</evidence>
<name>A0A9X4MZ99_9FLAO</name>
<evidence type="ECO:0000313" key="10">
    <source>
        <dbReference type="Proteomes" id="UP001152599"/>
    </source>
</evidence>
<dbReference type="GO" id="GO:0030145">
    <property type="term" value="F:manganese ion binding"/>
    <property type="evidence" value="ECO:0007669"/>
    <property type="project" value="UniProtKB-UniRule"/>
</dbReference>
<evidence type="ECO:0000256" key="6">
    <source>
        <dbReference type="ARBA" id="ARBA00022840"/>
    </source>
</evidence>
<comment type="cofactor">
    <cofactor evidence="8">
        <name>Mg(2+)</name>
        <dbReference type="ChEBI" id="CHEBI:18420"/>
    </cofactor>
    <cofactor evidence="8">
        <name>Mn(2+)</name>
        <dbReference type="ChEBI" id="CHEBI:29035"/>
    </cofactor>
</comment>
<accession>A0A9X4MZ99</accession>
<evidence type="ECO:0000313" key="9">
    <source>
        <dbReference type="EMBL" id="MDG4946774.1"/>
    </source>
</evidence>
<comment type="function">
    <text evidence="8">Nucleotidyltransferase involved in the post-translational modification of proteins. It can catalyze the addition of adenosine monophosphate (AMP) or uridine monophosphate (UMP) to a protein, resulting in modifications known as AMPylation and UMPylation.</text>
</comment>
<dbReference type="Pfam" id="PF02696">
    <property type="entry name" value="SelO"/>
    <property type="match status" value="1"/>
</dbReference>
<dbReference type="EC" id="2.7.7.108" evidence="8"/>
<feature type="active site" description="Proton acceptor" evidence="8">
    <location>
        <position position="268"/>
    </location>
</feature>
<comment type="catalytic activity">
    <reaction evidence="8">
        <text>L-seryl-[protein] + UTP = O-(5'-uridylyl)-L-seryl-[protein] + diphosphate</text>
        <dbReference type="Rhea" id="RHEA:64604"/>
        <dbReference type="Rhea" id="RHEA-COMP:9863"/>
        <dbReference type="Rhea" id="RHEA-COMP:16635"/>
        <dbReference type="ChEBI" id="CHEBI:29999"/>
        <dbReference type="ChEBI" id="CHEBI:33019"/>
        <dbReference type="ChEBI" id="CHEBI:46398"/>
        <dbReference type="ChEBI" id="CHEBI:156051"/>
    </reaction>
</comment>
<evidence type="ECO:0000256" key="7">
    <source>
        <dbReference type="ARBA" id="ARBA00022842"/>
    </source>
</evidence>
<keyword evidence="8" id="KW-0464">Manganese</keyword>
<dbReference type="InterPro" id="IPR003846">
    <property type="entry name" value="SelO"/>
</dbReference>
<feature type="binding site" evidence="8">
    <location>
        <position position="191"/>
    </location>
    <ligand>
        <name>ATP</name>
        <dbReference type="ChEBI" id="CHEBI:30616"/>
    </ligand>
</feature>
<dbReference type="GO" id="GO:0070733">
    <property type="term" value="F:AMPylase activity"/>
    <property type="evidence" value="ECO:0007669"/>
    <property type="project" value="UniProtKB-EC"/>
</dbReference>
<dbReference type="GO" id="GO:0000287">
    <property type="term" value="F:magnesium ion binding"/>
    <property type="evidence" value="ECO:0007669"/>
    <property type="project" value="UniProtKB-UniRule"/>
</dbReference>
<evidence type="ECO:0000256" key="1">
    <source>
        <dbReference type="ARBA" id="ARBA00009747"/>
    </source>
</evidence>
<organism evidence="9 10">
    <name type="scientific">Profundicola chukchiensis</name>
    <dbReference type="NCBI Taxonomy" id="2961959"/>
    <lineage>
        <taxon>Bacteria</taxon>
        <taxon>Pseudomonadati</taxon>
        <taxon>Bacteroidota</taxon>
        <taxon>Flavobacteriia</taxon>
        <taxon>Flavobacteriales</taxon>
        <taxon>Weeksellaceae</taxon>
        <taxon>Profundicola</taxon>
    </lineage>
</organism>
<evidence type="ECO:0000256" key="5">
    <source>
        <dbReference type="ARBA" id="ARBA00022741"/>
    </source>
</evidence>
<comment type="caution">
    <text evidence="9">The sequence shown here is derived from an EMBL/GenBank/DDBJ whole genome shotgun (WGS) entry which is preliminary data.</text>
</comment>
<dbReference type="PANTHER" id="PTHR32057:SF14">
    <property type="entry name" value="PROTEIN ADENYLYLTRANSFERASE SELO, MITOCHONDRIAL"/>
    <property type="match status" value="1"/>
</dbReference>
<keyword evidence="7 8" id="KW-0460">Magnesium</keyword>
<feature type="binding site" evidence="8">
    <location>
        <position position="98"/>
    </location>
    <ligand>
        <name>ATP</name>
        <dbReference type="ChEBI" id="CHEBI:30616"/>
    </ligand>
</feature>
<comment type="catalytic activity">
    <reaction evidence="8">
        <text>L-threonyl-[protein] + ATP = 3-O-(5'-adenylyl)-L-threonyl-[protein] + diphosphate</text>
        <dbReference type="Rhea" id="RHEA:54292"/>
        <dbReference type="Rhea" id="RHEA-COMP:11060"/>
        <dbReference type="Rhea" id="RHEA-COMP:13847"/>
        <dbReference type="ChEBI" id="CHEBI:30013"/>
        <dbReference type="ChEBI" id="CHEBI:30616"/>
        <dbReference type="ChEBI" id="CHEBI:33019"/>
        <dbReference type="ChEBI" id="CHEBI:138113"/>
        <dbReference type="EC" id="2.7.7.108"/>
    </reaction>
</comment>